<dbReference type="Gene3D" id="3.60.10.10">
    <property type="entry name" value="Endonuclease/exonuclease/phosphatase"/>
    <property type="match status" value="1"/>
</dbReference>
<dbReference type="KEGG" id="bcac:CGC64_02450"/>
<keyword evidence="1 2" id="KW-0732">Signal</keyword>
<dbReference type="PANTHER" id="PTHR14859">
    <property type="entry name" value="CALCOFLUOR WHITE HYPERSENSITIVE PROTEIN PRECURSOR"/>
    <property type="match status" value="1"/>
</dbReference>
<feature type="domain" description="Endonuclease/exonuclease/phosphatase" evidence="4">
    <location>
        <begin position="29"/>
        <end position="240"/>
    </location>
</feature>
<dbReference type="SUPFAM" id="SSF56300">
    <property type="entry name" value="Metallo-dependent phosphatases"/>
    <property type="match status" value="1"/>
</dbReference>
<dbReference type="Pfam" id="PF00149">
    <property type="entry name" value="Metallophos"/>
    <property type="match status" value="1"/>
</dbReference>
<organism evidence="6 7">
    <name type="scientific">Bacteroides caccae</name>
    <dbReference type="NCBI Taxonomy" id="47678"/>
    <lineage>
        <taxon>Bacteria</taxon>
        <taxon>Pseudomonadati</taxon>
        <taxon>Bacteroidota</taxon>
        <taxon>Bacteroidia</taxon>
        <taxon>Bacteroidales</taxon>
        <taxon>Bacteroidaceae</taxon>
        <taxon>Bacteroides</taxon>
    </lineage>
</organism>
<dbReference type="InterPro" id="IPR008963">
    <property type="entry name" value="Purple_acid_Pase-like_N"/>
</dbReference>
<protein>
    <submittedName>
        <fullName evidence="6">Endonuclease</fullName>
    </submittedName>
</protein>
<dbReference type="InterPro" id="IPR051916">
    <property type="entry name" value="GPI-anchor_lipid_remodeler"/>
</dbReference>
<evidence type="ECO:0000259" key="4">
    <source>
        <dbReference type="Pfam" id="PF03372"/>
    </source>
</evidence>
<reference evidence="6 7" key="1">
    <citation type="journal article" date="2019" name="Nat. Med.">
        <title>A library of human gut bacterial isolates paired with longitudinal multiomics data enables mechanistic microbiome research.</title>
        <authorList>
            <person name="Poyet M."/>
            <person name="Groussin M."/>
            <person name="Gibbons S.M."/>
            <person name="Avila-Pacheco J."/>
            <person name="Jiang X."/>
            <person name="Kearney S.M."/>
            <person name="Perrotta A.R."/>
            <person name="Berdy B."/>
            <person name="Zhao S."/>
            <person name="Lieberman T.D."/>
            <person name="Swanson P.K."/>
            <person name="Smith M."/>
            <person name="Roesemann S."/>
            <person name="Alexander J.E."/>
            <person name="Rich S.A."/>
            <person name="Livny J."/>
            <person name="Vlamakis H."/>
            <person name="Clish C."/>
            <person name="Bullock K."/>
            <person name="Deik A."/>
            <person name="Scott J."/>
            <person name="Pierce K.A."/>
            <person name="Xavier R.J."/>
            <person name="Alm E.J."/>
        </authorList>
    </citation>
    <scope>NUCLEOTIDE SEQUENCE [LARGE SCALE GENOMIC DNA]</scope>
    <source>
        <strain evidence="6 7">BIOML-A31</strain>
    </source>
</reference>
<dbReference type="GO" id="GO:0016020">
    <property type="term" value="C:membrane"/>
    <property type="evidence" value="ECO:0007669"/>
    <property type="project" value="GOC"/>
</dbReference>
<dbReference type="InterPro" id="IPR005135">
    <property type="entry name" value="Endo/exonuclease/phosphatase"/>
</dbReference>
<dbReference type="AlphaFoldDB" id="A0A6L3KV05"/>
<evidence type="ECO:0000313" key="6">
    <source>
        <dbReference type="EMBL" id="KAA5463940.1"/>
    </source>
</evidence>
<dbReference type="GO" id="GO:0003993">
    <property type="term" value="F:acid phosphatase activity"/>
    <property type="evidence" value="ECO:0007669"/>
    <property type="project" value="InterPro"/>
</dbReference>
<dbReference type="Pfam" id="PF03372">
    <property type="entry name" value="Exo_endo_phos"/>
    <property type="match status" value="1"/>
</dbReference>
<accession>A0A6L3KV05</accession>
<evidence type="ECO:0000256" key="1">
    <source>
        <dbReference type="ARBA" id="ARBA00022729"/>
    </source>
</evidence>
<gene>
    <name evidence="6" type="ORF">F2Y36_08540</name>
</gene>
<feature type="domain" description="Calcineurin-like phosphoesterase" evidence="3">
    <location>
        <begin position="367"/>
        <end position="557"/>
    </location>
</feature>
<dbReference type="GO" id="GO:0046872">
    <property type="term" value="F:metal ion binding"/>
    <property type="evidence" value="ECO:0007669"/>
    <property type="project" value="InterPro"/>
</dbReference>
<dbReference type="InterPro" id="IPR004843">
    <property type="entry name" value="Calcineurin-like_PHP"/>
</dbReference>
<feature type="domain" description="Purple acid phosphatase N-terminal" evidence="5">
    <location>
        <begin position="267"/>
        <end position="333"/>
    </location>
</feature>
<feature type="signal peptide" evidence="2">
    <location>
        <begin position="1"/>
        <end position="22"/>
    </location>
</feature>
<keyword evidence="6" id="KW-0255">Endonuclease</keyword>
<dbReference type="InterPro" id="IPR015914">
    <property type="entry name" value="PAPs_N"/>
</dbReference>
<dbReference type="Gene3D" id="2.60.40.380">
    <property type="entry name" value="Purple acid phosphatase-like, N-terminal"/>
    <property type="match status" value="1"/>
</dbReference>
<dbReference type="GO" id="GO:0004519">
    <property type="term" value="F:endonuclease activity"/>
    <property type="evidence" value="ECO:0007669"/>
    <property type="project" value="UniProtKB-KW"/>
</dbReference>
<evidence type="ECO:0000256" key="2">
    <source>
        <dbReference type="SAM" id="SignalP"/>
    </source>
</evidence>
<proteinExistence type="predicted"/>
<dbReference type="InterPro" id="IPR036691">
    <property type="entry name" value="Endo/exonu/phosph_ase_sf"/>
</dbReference>
<dbReference type="InterPro" id="IPR029052">
    <property type="entry name" value="Metallo-depent_PP-like"/>
</dbReference>
<name>A0A6L3KV05_9BACE</name>
<dbReference type="PANTHER" id="PTHR14859:SF15">
    <property type="entry name" value="ENDONUCLEASE_EXONUCLEASE_PHOSPHATASE DOMAIN-CONTAINING PROTEIN"/>
    <property type="match status" value="1"/>
</dbReference>
<keyword evidence="6" id="KW-0378">Hydrolase</keyword>
<feature type="chain" id="PRO_5027062453" evidence="2">
    <location>
        <begin position="23"/>
        <end position="611"/>
    </location>
</feature>
<dbReference type="SUPFAM" id="SSF49363">
    <property type="entry name" value="Purple acid phosphatase, N-terminal domain"/>
    <property type="match status" value="1"/>
</dbReference>
<dbReference type="Pfam" id="PF16656">
    <property type="entry name" value="Pur_ac_phosph_N"/>
    <property type="match status" value="1"/>
</dbReference>
<comment type="caution">
    <text evidence="6">The sequence shown here is derived from an EMBL/GenBank/DDBJ whole genome shotgun (WGS) entry which is preliminary data.</text>
</comment>
<evidence type="ECO:0000259" key="5">
    <source>
        <dbReference type="Pfam" id="PF16656"/>
    </source>
</evidence>
<sequence length="611" mass="69353">MRNMKKNLLFIFAALFTFSAQAQNTLKLMSYNIKNANGMDNVCNFQRIANVINNASPDVVAIQEVDSMTNRSGQKYVLGEIADRTQMHGYFAPAIDYDGGKYGIGLLTKQVPLRLQTLPLPGREEARTLILAEFTDYIYCCTHMSLTEEDRMKSLELVKAFTSSSTKPLFLAGDMNAEPESGFIKELQKDFQILSNPKQHTFPAPDPKETIDYIATLKQNAKGFAVISAKVINEPMASDHRPILVELRTAEKADKIFRMKPYLQNPVGNGITVMWETTVPAYCWVEYGTDTTQLKRARTIVDGQVVCNNYLHKIRIDGLQPGQKYYYRVCSQEILLYQAYKKVFGNTAQSAFSEFTLPATDTDSFTAVVFNDLHQHTQTFRALCQQIKNVNYDFVVFNGDCVDDPVDHNQATSFISELTEGVCGDRIPTFFMRGNHEIRNAYSIGLRDHYDYVGDRTYGSFNWGDTRIVMLDCGEDKPDDHWVYYGLNDFTQLRNEQVDFLKKELSSKEFKKAGKRVLIHHIPLYGNDGKNLCANLWTKLLEKAPFNISLNAHTHKYAYHPKGELGNNYPVIIGGGYKMDGTTVMILEKKKDELRVKVLNAKGKILLDITV</sequence>
<evidence type="ECO:0000259" key="3">
    <source>
        <dbReference type="Pfam" id="PF00149"/>
    </source>
</evidence>
<evidence type="ECO:0000313" key="7">
    <source>
        <dbReference type="Proteomes" id="UP000475905"/>
    </source>
</evidence>
<dbReference type="Proteomes" id="UP000475905">
    <property type="component" value="Unassembled WGS sequence"/>
</dbReference>
<dbReference type="SUPFAM" id="SSF56219">
    <property type="entry name" value="DNase I-like"/>
    <property type="match status" value="1"/>
</dbReference>
<dbReference type="Gene3D" id="3.60.21.10">
    <property type="match status" value="1"/>
</dbReference>
<dbReference type="GO" id="GO:0006506">
    <property type="term" value="P:GPI anchor biosynthetic process"/>
    <property type="evidence" value="ECO:0007669"/>
    <property type="project" value="TreeGrafter"/>
</dbReference>
<dbReference type="EMBL" id="VVYP01000008">
    <property type="protein sequence ID" value="KAA5463940.1"/>
    <property type="molecule type" value="Genomic_DNA"/>
</dbReference>
<keyword evidence="6" id="KW-0540">Nuclease</keyword>